<keyword evidence="8" id="KW-1185">Reference proteome</keyword>
<evidence type="ECO:0000256" key="4">
    <source>
        <dbReference type="ARBA" id="ARBA00023242"/>
    </source>
</evidence>
<feature type="compositionally biased region" description="Gly residues" evidence="5">
    <location>
        <begin position="739"/>
        <end position="752"/>
    </location>
</feature>
<feature type="domain" description="Zn(2)-C6 fungal-type" evidence="6">
    <location>
        <begin position="54"/>
        <end position="85"/>
    </location>
</feature>
<accession>A0A507FM54</accession>
<sequence>MTMESGKRRRTAKDQNNVAGADGGHDDETGSDSEQDNDHEHGTVAGARRRIVRACDLCRRKRVKCTGETPCEKCVAANKAHLCVYVSTMGVNFLGAPADALSLQTQSPYQQSVDALVKQERDAASPLSSKKRFEMLERRVAALESSLSHANKSAFVYSESPSGYAAQPQQPPPRLDQLAGQPISASALSVESAVDGFQAVTKDAIPSTPSMDTASQSKSGGFVINAEENRLLFFGSTSSLGGPKDDKNPWKSNPRFRNGILLGYNPAAVAQNTATKQENVEETLAKCKHCSGEGLVKPITLFDLVPLPDELLDHILSIFWEQMHPQFPMVERSWFENQLESLRKLPHFHIDDHWQFALLLTSVLSLMINSTPSVNHWKSYNKSSTAQLSDINDFKDHDAVLKHMMDSYRRIMLDHFGIPDMIVIQSLVFNVLTVATGIASKYYQGSWSYMGIAVRLSQELGLHRSIHSLGVKHRVFTPDYIALRNRTWHCVMIMETYTGIWTGRPLGIHDNDWDAEYPEGTTPEIATLKHHIDLSLIIASILRFANRARPADVKIFAEEIKSRLDAWWMGLDEPWRNLTFSERWNAKSVMALMFHSTVILFHRTAYNRIDYPACLESAAAITRVISRLENPAADNEATVLFPNFMYCTMMGVTVLISQLLASDRNSSEGKARFEWSVNGLEKCMRILDIMRRNYVSAERSWVTICDFLAAKGIRLDELFDSVKQHGGAAGTGTISAGGPSSGTGGPSLTTGGGVRSNAGFVQNLNSNVPSVSSMGTGVSPDSWHATSNFTNSSLFGNGAVSGGPFEFSMGQGLGINDLSLWDGLSFFDLAGLGGLANTDFLYLSQPQPQPLPSSQQQQRMSLQRQDAPVSHVGPSVFQSFGPAHAPSLPSSSASLRIPGPLSQSGVRSELSSLHQLAEISIGKGGYAGGGGPASAGMFPTPVAQPFMGIPGPNDRRLG</sequence>
<evidence type="ECO:0000256" key="3">
    <source>
        <dbReference type="ARBA" id="ARBA00023125"/>
    </source>
</evidence>
<dbReference type="InterPro" id="IPR001138">
    <property type="entry name" value="Zn2Cys6_DnaBD"/>
</dbReference>
<dbReference type="SMART" id="SM00066">
    <property type="entry name" value="GAL4"/>
    <property type="match status" value="1"/>
</dbReference>
<dbReference type="GO" id="GO:0006351">
    <property type="term" value="P:DNA-templated transcription"/>
    <property type="evidence" value="ECO:0007669"/>
    <property type="project" value="InterPro"/>
</dbReference>
<dbReference type="GO" id="GO:0005634">
    <property type="term" value="C:nucleus"/>
    <property type="evidence" value="ECO:0007669"/>
    <property type="project" value="UniProtKB-SubCell"/>
</dbReference>
<dbReference type="CDD" id="cd12148">
    <property type="entry name" value="fungal_TF_MHR"/>
    <property type="match status" value="1"/>
</dbReference>
<dbReference type="CDD" id="cd00067">
    <property type="entry name" value="GAL4"/>
    <property type="match status" value="1"/>
</dbReference>
<feature type="region of interest" description="Disordered" evidence="5">
    <location>
        <begin position="730"/>
        <end position="752"/>
    </location>
</feature>
<dbReference type="Proteomes" id="UP000320333">
    <property type="component" value="Unassembled WGS sequence"/>
</dbReference>
<dbReference type="STRING" id="246404.A0A507FM54"/>
<dbReference type="InterPro" id="IPR036864">
    <property type="entry name" value="Zn2-C6_fun-type_DNA-bd_sf"/>
</dbReference>
<evidence type="ECO:0000256" key="1">
    <source>
        <dbReference type="ARBA" id="ARBA00004123"/>
    </source>
</evidence>
<keyword evidence="2" id="KW-0479">Metal-binding</keyword>
<feature type="region of interest" description="Disordered" evidence="5">
    <location>
        <begin position="846"/>
        <end position="901"/>
    </location>
</feature>
<evidence type="ECO:0000256" key="5">
    <source>
        <dbReference type="SAM" id="MobiDB-lite"/>
    </source>
</evidence>
<dbReference type="PROSITE" id="PS50048">
    <property type="entry name" value="ZN2_CY6_FUNGAL_2"/>
    <property type="match status" value="1"/>
</dbReference>
<evidence type="ECO:0000256" key="2">
    <source>
        <dbReference type="ARBA" id="ARBA00022723"/>
    </source>
</evidence>
<reference evidence="7 8" key="1">
    <citation type="journal article" date="2019" name="Sci. Rep.">
        <title>Comparative genomics of chytrid fungi reveal insights into the obligate biotrophic and pathogenic lifestyle of Synchytrium endobioticum.</title>
        <authorList>
            <person name="van de Vossenberg B.T.L.H."/>
            <person name="Warris S."/>
            <person name="Nguyen H.D.T."/>
            <person name="van Gent-Pelzer M.P.E."/>
            <person name="Joly D.L."/>
            <person name="van de Geest H.C."/>
            <person name="Bonants P.J.M."/>
            <person name="Smith D.S."/>
            <person name="Levesque C.A."/>
            <person name="van der Lee T.A.J."/>
        </authorList>
    </citation>
    <scope>NUCLEOTIDE SEQUENCE [LARGE SCALE GENOMIC DNA]</scope>
    <source>
        <strain evidence="7 8">CBS 675.73</strain>
    </source>
</reference>
<gene>
    <name evidence="7" type="ORF">CcCBS67573_g01217</name>
</gene>
<dbReference type="EMBL" id="QEAP01000019">
    <property type="protein sequence ID" value="TPX77501.1"/>
    <property type="molecule type" value="Genomic_DNA"/>
</dbReference>
<comment type="subcellular location">
    <subcellularLocation>
        <location evidence="1">Nucleus</location>
    </subcellularLocation>
</comment>
<feature type="compositionally biased region" description="Low complexity" evidence="5">
    <location>
        <begin position="885"/>
        <end position="895"/>
    </location>
</feature>
<dbReference type="PANTHER" id="PTHR46910">
    <property type="entry name" value="TRANSCRIPTION FACTOR PDR1"/>
    <property type="match status" value="1"/>
</dbReference>
<dbReference type="SUPFAM" id="SSF57701">
    <property type="entry name" value="Zn2/Cys6 DNA-binding domain"/>
    <property type="match status" value="1"/>
</dbReference>
<dbReference type="GO" id="GO:0000981">
    <property type="term" value="F:DNA-binding transcription factor activity, RNA polymerase II-specific"/>
    <property type="evidence" value="ECO:0007669"/>
    <property type="project" value="InterPro"/>
</dbReference>
<dbReference type="Gene3D" id="4.10.240.10">
    <property type="entry name" value="Zn(2)-C6 fungal-type DNA-binding domain"/>
    <property type="match status" value="1"/>
</dbReference>
<dbReference type="Pfam" id="PF04082">
    <property type="entry name" value="Fungal_trans"/>
    <property type="match status" value="1"/>
</dbReference>
<comment type="caution">
    <text evidence="7">The sequence shown here is derived from an EMBL/GenBank/DDBJ whole genome shotgun (WGS) entry which is preliminary data.</text>
</comment>
<dbReference type="InterPro" id="IPR050987">
    <property type="entry name" value="AtrR-like"/>
</dbReference>
<organism evidence="7 8">
    <name type="scientific">Chytriomyces confervae</name>
    <dbReference type="NCBI Taxonomy" id="246404"/>
    <lineage>
        <taxon>Eukaryota</taxon>
        <taxon>Fungi</taxon>
        <taxon>Fungi incertae sedis</taxon>
        <taxon>Chytridiomycota</taxon>
        <taxon>Chytridiomycota incertae sedis</taxon>
        <taxon>Chytridiomycetes</taxon>
        <taxon>Chytridiales</taxon>
        <taxon>Chytriomycetaceae</taxon>
        <taxon>Chytriomyces</taxon>
    </lineage>
</organism>
<keyword evidence="3" id="KW-0238">DNA-binding</keyword>
<evidence type="ECO:0000259" key="6">
    <source>
        <dbReference type="PROSITE" id="PS50048"/>
    </source>
</evidence>
<dbReference type="OrthoDB" id="2112692at2759"/>
<protein>
    <recommendedName>
        <fullName evidence="6">Zn(2)-C6 fungal-type domain-containing protein</fullName>
    </recommendedName>
</protein>
<dbReference type="AlphaFoldDB" id="A0A507FM54"/>
<dbReference type="Pfam" id="PF00172">
    <property type="entry name" value="Zn_clus"/>
    <property type="match status" value="1"/>
</dbReference>
<dbReference type="PROSITE" id="PS00463">
    <property type="entry name" value="ZN2_CY6_FUNGAL_1"/>
    <property type="match status" value="1"/>
</dbReference>
<name>A0A507FM54_9FUNG</name>
<keyword evidence="4" id="KW-0539">Nucleus</keyword>
<evidence type="ECO:0000313" key="7">
    <source>
        <dbReference type="EMBL" id="TPX77501.1"/>
    </source>
</evidence>
<feature type="region of interest" description="Disordered" evidence="5">
    <location>
        <begin position="1"/>
        <end position="45"/>
    </location>
</feature>
<evidence type="ECO:0000313" key="8">
    <source>
        <dbReference type="Proteomes" id="UP000320333"/>
    </source>
</evidence>
<dbReference type="GO" id="GO:0008270">
    <property type="term" value="F:zinc ion binding"/>
    <property type="evidence" value="ECO:0007669"/>
    <property type="project" value="InterPro"/>
</dbReference>
<dbReference type="PANTHER" id="PTHR46910:SF3">
    <property type="entry name" value="HALOTOLERANCE PROTEIN 9-RELATED"/>
    <property type="match status" value="1"/>
</dbReference>
<dbReference type="SMART" id="SM00906">
    <property type="entry name" value="Fungal_trans"/>
    <property type="match status" value="1"/>
</dbReference>
<proteinExistence type="predicted"/>
<feature type="compositionally biased region" description="Low complexity" evidence="5">
    <location>
        <begin position="846"/>
        <end position="865"/>
    </location>
</feature>
<dbReference type="InterPro" id="IPR007219">
    <property type="entry name" value="XnlR_reg_dom"/>
</dbReference>
<dbReference type="GO" id="GO:0003677">
    <property type="term" value="F:DNA binding"/>
    <property type="evidence" value="ECO:0007669"/>
    <property type="project" value="UniProtKB-KW"/>
</dbReference>